<dbReference type="WBParaSite" id="ASIM_0000485501-mRNA-1">
    <property type="protein sequence ID" value="ASIM_0000485501-mRNA-1"/>
    <property type="gene ID" value="ASIM_0000485501"/>
</dbReference>
<dbReference type="GO" id="GO:0005975">
    <property type="term" value="P:carbohydrate metabolic process"/>
    <property type="evidence" value="ECO:0007669"/>
    <property type="project" value="InterPro"/>
</dbReference>
<organism evidence="4">
    <name type="scientific">Anisakis simplex</name>
    <name type="common">Herring worm</name>
    <dbReference type="NCBI Taxonomy" id="6269"/>
    <lineage>
        <taxon>Eukaryota</taxon>
        <taxon>Metazoa</taxon>
        <taxon>Ecdysozoa</taxon>
        <taxon>Nematoda</taxon>
        <taxon>Chromadorea</taxon>
        <taxon>Rhabditida</taxon>
        <taxon>Spirurina</taxon>
        <taxon>Ascaridomorpha</taxon>
        <taxon>Ascaridoidea</taxon>
        <taxon>Anisakidae</taxon>
        <taxon>Anisakis</taxon>
        <taxon>Anisakis simplex complex</taxon>
    </lineage>
</organism>
<evidence type="ECO:0000313" key="4">
    <source>
        <dbReference type="WBParaSite" id="ASIM_0000485501-mRNA-1"/>
    </source>
</evidence>
<evidence type="ECO:0000256" key="1">
    <source>
        <dbReference type="ARBA" id="ARBA00023270"/>
    </source>
</evidence>
<accession>A0A0M3JB81</accession>
<dbReference type="Gene3D" id="3.20.20.70">
    <property type="entry name" value="Aldolase class I"/>
    <property type="match status" value="1"/>
</dbReference>
<dbReference type="Proteomes" id="UP000267096">
    <property type="component" value="Unassembled WGS sequence"/>
</dbReference>
<reference evidence="2 3" key="2">
    <citation type="submission" date="2018-11" db="EMBL/GenBank/DDBJ databases">
        <authorList>
            <consortium name="Pathogen Informatics"/>
        </authorList>
    </citation>
    <scope>NUCLEOTIDE SEQUENCE [LARGE SCALE GENOMIC DNA]</scope>
</reference>
<name>A0A0M3JB81_ANISI</name>
<proteinExistence type="predicted"/>
<dbReference type="AlphaFoldDB" id="A0A0M3JB81"/>
<dbReference type="OrthoDB" id="2015515at2759"/>
<dbReference type="EMBL" id="UYRR01008340">
    <property type="protein sequence ID" value="VDK24256.1"/>
    <property type="molecule type" value="Genomic_DNA"/>
</dbReference>
<dbReference type="InterPro" id="IPR013785">
    <property type="entry name" value="Aldolase_TIM"/>
</dbReference>
<reference evidence="4" key="1">
    <citation type="submission" date="2017-02" db="UniProtKB">
        <authorList>
            <consortium name="WormBaseParasite"/>
        </authorList>
    </citation>
    <scope>IDENTIFICATION</scope>
</reference>
<gene>
    <name evidence="2" type="ORF">ASIM_LOCUS4663</name>
</gene>
<evidence type="ECO:0000313" key="3">
    <source>
        <dbReference type="Proteomes" id="UP000267096"/>
    </source>
</evidence>
<dbReference type="InterPro" id="IPR001585">
    <property type="entry name" value="TAL/FSA"/>
</dbReference>
<keyword evidence="3" id="KW-1185">Reference proteome</keyword>
<evidence type="ECO:0000313" key="2">
    <source>
        <dbReference type="EMBL" id="VDK24256.1"/>
    </source>
</evidence>
<keyword evidence="1" id="KW-0704">Schiff base</keyword>
<dbReference type="Pfam" id="PF00923">
    <property type="entry name" value="TAL_FSA"/>
    <property type="match status" value="1"/>
</dbReference>
<sequence>MDAYKHFLTEAIEYAKKHATDRDQIRTIAMEKLFVLFGKQILTIIPGRVSTEVDARYCLINALVYKSSNDELFCYAICLVCFESN</sequence>
<protein>
    <submittedName>
        <fullName evidence="4">Transaldolase (inferred by orthology to a human protein)</fullName>
    </submittedName>
</protein>
<dbReference type="SUPFAM" id="SSF51569">
    <property type="entry name" value="Aldolase"/>
    <property type="match status" value="1"/>
</dbReference>